<evidence type="ECO:0000313" key="1">
    <source>
        <dbReference type="EMBL" id="QHU13491.1"/>
    </source>
</evidence>
<organism evidence="1">
    <name type="scientific">viral metagenome</name>
    <dbReference type="NCBI Taxonomy" id="1070528"/>
    <lineage>
        <taxon>unclassified sequences</taxon>
        <taxon>metagenomes</taxon>
        <taxon>organismal metagenomes</taxon>
    </lineage>
</organism>
<sequence>MSLYNSTSYDPETKADIVKIINKYIRKEKANYNLESKEYDMLVLEKDLQERYRKNRAIKAGAAANAAAADFAFPEIKNVLDCVADVLTYFKDTHYKTDNRMRWKIDQNINIIKNASQETVSTDIMADRCPPEDTISTVRNASDKGFFNVKSENVIFRHGKEYSDYNVYETPYNGNQYPYAYCIRALVQALSTIDLINIELKSKKDGDMWGTQYAEAYFSERYHYYLDYLLDNAPNVFLLPILQNVGATTLIRNRFSRIQPCGIIFDEAFVDEDLQTPSNFFWHDLNHARRIYQNNIWYSREHKISLDKLYSVMRKDTQELMPIKGWLSPENKKYESLIKILLFEIVHEDALPFTKDSIATDILFASGNCYPYERTYDNPEKGNKYNRINLRFYEQGASTLRTIYNKIRHEFFEKEQATDIVVKKELRYIRHLTEASYLLLNKIDPTKYNAETKQAVCELLKGMLKDRKFQTHNFKKLDGVNSDSEDDDGS</sequence>
<dbReference type="AlphaFoldDB" id="A0A6C0K8K7"/>
<dbReference type="EMBL" id="MN740821">
    <property type="protein sequence ID" value="QHU13491.1"/>
    <property type="molecule type" value="Genomic_DNA"/>
</dbReference>
<accession>A0A6C0K8K7</accession>
<proteinExistence type="predicted"/>
<reference evidence="1" key="1">
    <citation type="journal article" date="2020" name="Nature">
        <title>Giant virus diversity and host interactions through global metagenomics.</title>
        <authorList>
            <person name="Schulz F."/>
            <person name="Roux S."/>
            <person name="Paez-Espino D."/>
            <person name="Jungbluth S."/>
            <person name="Walsh D.A."/>
            <person name="Denef V.J."/>
            <person name="McMahon K.D."/>
            <person name="Konstantinidis K.T."/>
            <person name="Eloe-Fadrosh E.A."/>
            <person name="Kyrpides N.C."/>
            <person name="Woyke T."/>
        </authorList>
    </citation>
    <scope>NUCLEOTIDE SEQUENCE</scope>
    <source>
        <strain evidence="1">GVMAG-S-1101178-73</strain>
    </source>
</reference>
<protein>
    <submittedName>
        <fullName evidence="1">Uncharacterized protein</fullName>
    </submittedName>
</protein>
<name>A0A6C0K8K7_9ZZZZ</name>